<dbReference type="EMBL" id="JAYMYR010000001">
    <property type="protein sequence ID" value="KAK7382470.1"/>
    <property type="molecule type" value="Genomic_DNA"/>
</dbReference>
<keyword evidence="2" id="KW-1185">Reference proteome</keyword>
<protein>
    <submittedName>
        <fullName evidence="1">Uncharacterized protein</fullName>
    </submittedName>
</protein>
<accession>A0AAN9WWG4</accession>
<gene>
    <name evidence="1" type="ORF">VNO80_01323</name>
</gene>
<reference evidence="1 2" key="1">
    <citation type="submission" date="2024-01" db="EMBL/GenBank/DDBJ databases">
        <title>The genomes of 5 underutilized Papilionoideae crops provide insights into root nodulation and disease resistanc.</title>
        <authorList>
            <person name="Jiang F."/>
        </authorList>
    </citation>
    <scope>NUCLEOTIDE SEQUENCE [LARGE SCALE GENOMIC DNA]</scope>
    <source>
        <strain evidence="1">JINMINGXINNONG_FW02</strain>
        <tissue evidence="1">Leaves</tissue>
    </source>
</reference>
<dbReference type="AlphaFoldDB" id="A0AAN9WWG4"/>
<organism evidence="1 2">
    <name type="scientific">Phaseolus coccineus</name>
    <name type="common">Scarlet runner bean</name>
    <name type="synonym">Phaseolus multiflorus</name>
    <dbReference type="NCBI Taxonomy" id="3886"/>
    <lineage>
        <taxon>Eukaryota</taxon>
        <taxon>Viridiplantae</taxon>
        <taxon>Streptophyta</taxon>
        <taxon>Embryophyta</taxon>
        <taxon>Tracheophyta</taxon>
        <taxon>Spermatophyta</taxon>
        <taxon>Magnoliopsida</taxon>
        <taxon>eudicotyledons</taxon>
        <taxon>Gunneridae</taxon>
        <taxon>Pentapetalae</taxon>
        <taxon>rosids</taxon>
        <taxon>fabids</taxon>
        <taxon>Fabales</taxon>
        <taxon>Fabaceae</taxon>
        <taxon>Papilionoideae</taxon>
        <taxon>50 kb inversion clade</taxon>
        <taxon>NPAAA clade</taxon>
        <taxon>indigoferoid/millettioid clade</taxon>
        <taxon>Phaseoleae</taxon>
        <taxon>Phaseolus</taxon>
    </lineage>
</organism>
<proteinExistence type="predicted"/>
<comment type="caution">
    <text evidence="1">The sequence shown here is derived from an EMBL/GenBank/DDBJ whole genome shotgun (WGS) entry which is preliminary data.</text>
</comment>
<evidence type="ECO:0000313" key="1">
    <source>
        <dbReference type="EMBL" id="KAK7382470.1"/>
    </source>
</evidence>
<sequence length="147" mass="16789">MLSRHVSVLQISDMPGEENIIAEDASPLADFSIEGPELDATRIHDTSYEWGDVRVQEYFSKYKWTSMLKSLAASVDILDEGVLDGVVSLCKVSSRRHPYRIGKHNEPRTMGVQAVFPFHLEYCENFRLPLILVHRDIFSPCRFPSYA</sequence>
<name>A0AAN9WWG4_PHACN</name>
<evidence type="ECO:0000313" key="2">
    <source>
        <dbReference type="Proteomes" id="UP001374584"/>
    </source>
</evidence>
<dbReference type="Proteomes" id="UP001374584">
    <property type="component" value="Unassembled WGS sequence"/>
</dbReference>